<name>A0A2V1DSJ9_9PLEO</name>
<dbReference type="EMBL" id="KZ805377">
    <property type="protein sequence ID" value="PVI00224.1"/>
    <property type="molecule type" value="Genomic_DNA"/>
</dbReference>
<keyword evidence="3" id="KW-1185">Reference proteome</keyword>
<dbReference type="Proteomes" id="UP000244855">
    <property type="component" value="Unassembled WGS sequence"/>
</dbReference>
<dbReference type="STRING" id="97972.A0A2V1DSJ9"/>
<evidence type="ECO:0000313" key="2">
    <source>
        <dbReference type="EMBL" id="PVI00224.1"/>
    </source>
</evidence>
<dbReference type="InterPro" id="IPR012344">
    <property type="entry name" value="Matrix_HIV/RSV_N"/>
</dbReference>
<proteinExistence type="predicted"/>
<dbReference type="SUPFAM" id="SSF48452">
    <property type="entry name" value="TPR-like"/>
    <property type="match status" value="2"/>
</dbReference>
<dbReference type="Gene3D" id="1.25.40.10">
    <property type="entry name" value="Tetratricopeptide repeat domain"/>
    <property type="match status" value="2"/>
</dbReference>
<sequence>MNTLIQAAQHIIDSAPENYLDRAAMLHNLESHLVHRAGHFHSEGLSDKVCSAQFAWEISTLSNTGLPMADEHKMKLLASRAVQAYNNHKHTGEIDSINEAVAMAVESIQRASKGTGLLPALYSNYGVMLVARYQRIGDMADLEAAIRAAQQAVDLTPNDHPDRPGWLNNLGNHLEKRYRRTGNVADLREAIQIARQVINSTPDGHPDRKGSLYQQTGNMVDLEEAIRATPQAIDSTLDNHPYRADWLNILGNNLECRYKGTGDIADLEAAIRAAQQAVDLTPDDHPDRPGRLSSLGNHLECRYERIGDMANLEAAIRVAQQAVNSTPNNHPSRAGILSNLGTKRFRQYKRTGDITILEEAIQTVREATDLTPDGHPDQVVHFSHLGNMLGSRYQRRGNIQAVDLTPDDHPDRPGWLSSLGNHLECRYERIGDMADLEAAIRAAQQAVNSTPNNHPDYPGWLSNLGTKLFCQYECTGNIANLEAAIRAAQQAVDLTPDDHPDRPGRLSSLGNHLEKRYRRTGNVADLREAIQIAQQAIDSTPDGHPDRVVHFNHLGNMLGRRYQQTDDMADLEAAIQAAQQAIDSTPENHPDRAARLTNFGSDMADLEAAIQAAQQAINLTPENHLDRPSHLTNLGSYLESRHERTGEMADLEAAIQVARQAVDLTPGNHPGPAAMNNLGNVLARRYEKTRDMSDLEAAIHAAQQAVDSTPHNHPDRAMHLTNLGSRLESRHERTGDIADLKKSGDSFLTAWKCETGIPFYRVQAAARCVDILALQEELGPAAELAVDAINLLPTISNRSLQRSDQQYVVSYFSGLAASACSVYLRLGLPEQALEILERGRTVILSQLIGDRSDISTLSEAYPEIAGRFQSLLEEINAPLSGQDDPLTMKHAQRRRDSVAAFELCVQNIRNIPGYERFLLGLTPAEMCACAMEGPIVVVNVTTIGSHAIVVSSSEIKSMELPKLSASDAWRWLNRQWNTDRKGLDSGNKGLQEYLDWLWQSAAGEARSPRIWWIGTGLASSMPFHAAGNHKPGLEKNLFKRVISSYTPSIKALAYSRERLRKSDVCGDSVLLATMTTTPGLPTLGGVEDEKKAILKVLPTRFTSDVHDHPSNSRIVQSLEHCSIAHFACHGLTNYTDPSKSGLVFQKQDDAGRLIQDTMTVQHVSELKLEHARLAYLSACSTAENGAARLRDEVIHIVSGFQIAGFAHVVGCQWPSEDAVCVEVAKAFYAALFGRDRKMEDRDIALGLHEAKASSTN</sequence>
<dbReference type="Pfam" id="PF13374">
    <property type="entry name" value="TPR_10"/>
    <property type="match status" value="3"/>
</dbReference>
<dbReference type="Gene3D" id="1.20.120.660">
    <property type="entry name" value="IL-4 antagonist (De novo design) like domain"/>
    <property type="match status" value="1"/>
</dbReference>
<feature type="domain" description="CHAT" evidence="1">
    <location>
        <begin position="995"/>
        <end position="1251"/>
    </location>
</feature>
<evidence type="ECO:0000313" key="3">
    <source>
        <dbReference type="Proteomes" id="UP000244855"/>
    </source>
</evidence>
<dbReference type="PANTHER" id="PTHR19959">
    <property type="entry name" value="KINESIN LIGHT CHAIN"/>
    <property type="match status" value="1"/>
</dbReference>
<dbReference type="InterPro" id="IPR024983">
    <property type="entry name" value="CHAT_dom"/>
</dbReference>
<organism evidence="2 3">
    <name type="scientific">Periconia macrospinosa</name>
    <dbReference type="NCBI Taxonomy" id="97972"/>
    <lineage>
        <taxon>Eukaryota</taxon>
        <taxon>Fungi</taxon>
        <taxon>Dikarya</taxon>
        <taxon>Ascomycota</taxon>
        <taxon>Pezizomycotina</taxon>
        <taxon>Dothideomycetes</taxon>
        <taxon>Pleosporomycetidae</taxon>
        <taxon>Pleosporales</taxon>
        <taxon>Massarineae</taxon>
        <taxon>Periconiaceae</taxon>
        <taxon>Periconia</taxon>
    </lineage>
</organism>
<dbReference type="OrthoDB" id="9991317at2759"/>
<dbReference type="AlphaFoldDB" id="A0A2V1DSJ9"/>
<protein>
    <submittedName>
        <fullName evidence="2">TPR-like protein</fullName>
    </submittedName>
</protein>
<accession>A0A2V1DSJ9</accession>
<evidence type="ECO:0000259" key="1">
    <source>
        <dbReference type="Pfam" id="PF12770"/>
    </source>
</evidence>
<dbReference type="InterPro" id="IPR011990">
    <property type="entry name" value="TPR-like_helical_dom_sf"/>
</dbReference>
<dbReference type="Gene3D" id="1.10.150.90">
    <property type="entry name" value="Immunodeficiency lentiviruses, gag gene matrix protein p17"/>
    <property type="match status" value="2"/>
</dbReference>
<dbReference type="Pfam" id="PF12770">
    <property type="entry name" value="CHAT"/>
    <property type="match status" value="1"/>
</dbReference>
<reference evidence="2 3" key="1">
    <citation type="journal article" date="2018" name="Sci. Rep.">
        <title>Comparative genomics provides insights into the lifestyle and reveals functional heterogeneity of dark septate endophytic fungi.</title>
        <authorList>
            <person name="Knapp D.G."/>
            <person name="Nemeth J.B."/>
            <person name="Barry K."/>
            <person name="Hainaut M."/>
            <person name="Henrissat B."/>
            <person name="Johnson J."/>
            <person name="Kuo A."/>
            <person name="Lim J.H.P."/>
            <person name="Lipzen A."/>
            <person name="Nolan M."/>
            <person name="Ohm R.A."/>
            <person name="Tamas L."/>
            <person name="Grigoriev I.V."/>
            <person name="Spatafora J.W."/>
            <person name="Nagy L.G."/>
            <person name="Kovacs G.M."/>
        </authorList>
    </citation>
    <scope>NUCLEOTIDE SEQUENCE [LARGE SCALE GENOMIC DNA]</scope>
    <source>
        <strain evidence="2 3">DSE2036</strain>
    </source>
</reference>
<dbReference type="PANTHER" id="PTHR19959:SF119">
    <property type="entry name" value="FUNGAL LIPASE-LIKE DOMAIN-CONTAINING PROTEIN"/>
    <property type="match status" value="1"/>
</dbReference>
<gene>
    <name evidence="2" type="ORF">DM02DRAFT_642610</name>
</gene>